<evidence type="ECO:0000313" key="2">
    <source>
        <dbReference type="EMBL" id="PSN65292.1"/>
    </source>
</evidence>
<gene>
    <name evidence="2" type="ORF">BS50DRAFT_636077</name>
</gene>
<keyword evidence="3" id="KW-1185">Reference proteome</keyword>
<dbReference type="AlphaFoldDB" id="A0A2T2NIM6"/>
<evidence type="ECO:0000313" key="3">
    <source>
        <dbReference type="Proteomes" id="UP000240883"/>
    </source>
</evidence>
<feature type="compositionally biased region" description="Pro residues" evidence="1">
    <location>
        <begin position="174"/>
        <end position="188"/>
    </location>
</feature>
<accession>A0A2T2NIM6</accession>
<feature type="compositionally biased region" description="Polar residues" evidence="1">
    <location>
        <begin position="151"/>
        <end position="172"/>
    </location>
</feature>
<reference evidence="2 3" key="1">
    <citation type="journal article" date="2018" name="Front. Microbiol.">
        <title>Genome-Wide Analysis of Corynespora cassiicola Leaf Fall Disease Putative Effectors.</title>
        <authorList>
            <person name="Lopez D."/>
            <person name="Ribeiro S."/>
            <person name="Label P."/>
            <person name="Fumanal B."/>
            <person name="Venisse J.S."/>
            <person name="Kohler A."/>
            <person name="de Oliveira R.R."/>
            <person name="Labutti K."/>
            <person name="Lipzen A."/>
            <person name="Lail K."/>
            <person name="Bauer D."/>
            <person name="Ohm R.A."/>
            <person name="Barry K.W."/>
            <person name="Spatafora J."/>
            <person name="Grigoriev I.V."/>
            <person name="Martin F.M."/>
            <person name="Pujade-Renaud V."/>
        </authorList>
    </citation>
    <scope>NUCLEOTIDE SEQUENCE [LARGE SCALE GENOMIC DNA]</scope>
    <source>
        <strain evidence="2 3">Philippines</strain>
    </source>
</reference>
<evidence type="ECO:0000256" key="1">
    <source>
        <dbReference type="SAM" id="MobiDB-lite"/>
    </source>
</evidence>
<organism evidence="2 3">
    <name type="scientific">Corynespora cassiicola Philippines</name>
    <dbReference type="NCBI Taxonomy" id="1448308"/>
    <lineage>
        <taxon>Eukaryota</taxon>
        <taxon>Fungi</taxon>
        <taxon>Dikarya</taxon>
        <taxon>Ascomycota</taxon>
        <taxon>Pezizomycotina</taxon>
        <taxon>Dothideomycetes</taxon>
        <taxon>Pleosporomycetidae</taxon>
        <taxon>Pleosporales</taxon>
        <taxon>Corynesporascaceae</taxon>
        <taxon>Corynespora</taxon>
    </lineage>
</organism>
<proteinExistence type="predicted"/>
<feature type="region of interest" description="Disordered" evidence="1">
    <location>
        <begin position="121"/>
        <end position="188"/>
    </location>
</feature>
<dbReference type="OrthoDB" id="3689479at2759"/>
<dbReference type="EMBL" id="KZ678137">
    <property type="protein sequence ID" value="PSN65292.1"/>
    <property type="molecule type" value="Genomic_DNA"/>
</dbReference>
<dbReference type="Proteomes" id="UP000240883">
    <property type="component" value="Unassembled WGS sequence"/>
</dbReference>
<sequence>METSFHVYIPEGHVSHGARPEAYQFIYEIPTRGELIPRVLKEEQVAFVHENHRTPHKVVFVSQVHWNTNRHHGEVTPSNDLSSLDGDDDVCSDTRIQELVNDTSSGIEAPRVMASESVGAAARAPASAFTGRPGSTLTSRRENEVTRSKSNKSNQTTSPTIQPTHQNRSQTQPRPFPAPMAPPLIPKPLPAPVAPPLVPGLFEDYTPHNHQLAHFSKITALPQPPGVLQYIDPKFASGDLMQFMVMKFGTESADIKIPNGDWERAIDKADLLMESLNKAKVDNDFVEKYKLAVTGKDRSDAFFNKLADQDDCFTIYLLCILKATKPDTRLMPPNHDSQLAYSEKEHPHTTHQYVYDPNAEASPSASFDSDVDISSHVSDNYIDPAILAPMISISKNGFGN</sequence>
<name>A0A2T2NIM6_CORCC</name>
<protein>
    <submittedName>
        <fullName evidence="2">Uncharacterized protein</fullName>
    </submittedName>
</protein>